<keyword evidence="3" id="KW-0597">Phosphoprotein</keyword>
<dbReference type="Proteomes" id="UP000001811">
    <property type="component" value="Unplaced"/>
</dbReference>
<feature type="transmembrane region" description="Helical" evidence="10">
    <location>
        <begin position="193"/>
        <end position="218"/>
    </location>
</feature>
<reference evidence="11 12" key="1">
    <citation type="journal article" date="2011" name="Nature">
        <title>A high-resolution map of human evolutionary constraint using 29 mammals.</title>
        <authorList>
            <person name="Lindblad-Toh K."/>
            <person name="Garber M."/>
            <person name="Zuk O."/>
            <person name="Lin M.F."/>
            <person name="Parker B.J."/>
            <person name="Washietl S."/>
            <person name="Kheradpour P."/>
            <person name="Ernst J."/>
            <person name="Jordan G."/>
            <person name="Mauceli E."/>
            <person name="Ward L.D."/>
            <person name="Lowe C.B."/>
            <person name="Holloway A.K."/>
            <person name="Clamp M."/>
            <person name="Gnerre S."/>
            <person name="Alfoldi J."/>
            <person name="Beal K."/>
            <person name="Chang J."/>
            <person name="Clawson H."/>
            <person name="Cuff J."/>
            <person name="Di Palma F."/>
            <person name="Fitzgerald S."/>
            <person name="Flicek P."/>
            <person name="Guttman M."/>
            <person name="Hubisz M.J."/>
            <person name="Jaffe D.B."/>
            <person name="Jungreis I."/>
            <person name="Kent W.J."/>
            <person name="Kostka D."/>
            <person name="Lara M."/>
            <person name="Martins A.L."/>
            <person name="Massingham T."/>
            <person name="Moltke I."/>
            <person name="Raney B.J."/>
            <person name="Rasmussen M.D."/>
            <person name="Robinson J."/>
            <person name="Stark A."/>
            <person name="Vilella A.J."/>
            <person name="Wen J."/>
            <person name="Xie X."/>
            <person name="Zody M.C."/>
            <person name="Baldwin J."/>
            <person name="Bloom T."/>
            <person name="Chin C.W."/>
            <person name="Heiman D."/>
            <person name="Nicol R."/>
            <person name="Nusbaum C."/>
            <person name="Young S."/>
            <person name="Wilkinson J."/>
            <person name="Worley K.C."/>
            <person name="Kovar C.L."/>
            <person name="Muzny D.M."/>
            <person name="Gibbs R.A."/>
            <person name="Cree A."/>
            <person name="Dihn H.H."/>
            <person name="Fowler G."/>
            <person name="Jhangiani S."/>
            <person name="Joshi V."/>
            <person name="Lee S."/>
            <person name="Lewis L.R."/>
            <person name="Nazareth L.V."/>
            <person name="Okwuonu G."/>
            <person name="Santibanez J."/>
            <person name="Warren W.C."/>
            <person name="Mardis E.R."/>
            <person name="Weinstock G.M."/>
            <person name="Wilson R.K."/>
            <person name="Delehaunty K."/>
            <person name="Dooling D."/>
            <person name="Fronik C."/>
            <person name="Fulton L."/>
            <person name="Fulton B."/>
            <person name="Graves T."/>
            <person name="Minx P."/>
            <person name="Sodergren E."/>
            <person name="Birney E."/>
            <person name="Margulies E.H."/>
            <person name="Herrero J."/>
            <person name="Green E.D."/>
            <person name="Haussler D."/>
            <person name="Siepel A."/>
            <person name="Goldman N."/>
            <person name="Pollard K.S."/>
            <person name="Pedersen J.S."/>
            <person name="Lander E.S."/>
            <person name="Kellis M."/>
        </authorList>
    </citation>
    <scope>NUCLEOTIDE SEQUENCE [LARGE SCALE GENOMIC DNA]</scope>
    <source>
        <strain evidence="12">Thorbecke</strain>
    </source>
</reference>
<reference evidence="11" key="2">
    <citation type="submission" date="2025-08" db="UniProtKB">
        <authorList>
            <consortium name="Ensembl"/>
        </authorList>
    </citation>
    <scope>IDENTIFICATION</scope>
    <source>
        <strain evidence="11">Thorbecke</strain>
    </source>
</reference>
<gene>
    <name evidence="11" type="primary">IL10RA</name>
</gene>
<dbReference type="AlphaFoldDB" id="A0A5F9C1E2"/>
<dbReference type="Bgee" id="ENSOCUG00000013587">
    <property type="expression patterns" value="Expressed in blood and 20 other cell types or tissues"/>
</dbReference>
<dbReference type="PANTHER" id="PTHR20859:SF90">
    <property type="entry name" value="INTERLEUKIN-10 RECEPTOR SUBUNIT ALPHA"/>
    <property type="match status" value="1"/>
</dbReference>
<dbReference type="STRING" id="9986.ENSOCUP00000027490"/>
<evidence type="ECO:0000313" key="12">
    <source>
        <dbReference type="Proteomes" id="UP000001811"/>
    </source>
</evidence>
<evidence type="ECO:0000256" key="2">
    <source>
        <dbReference type="ARBA" id="ARBA00022475"/>
    </source>
</evidence>
<dbReference type="Gene3D" id="2.60.40.10">
    <property type="entry name" value="Immunoglobulins"/>
    <property type="match status" value="2"/>
</dbReference>
<evidence type="ECO:0000256" key="9">
    <source>
        <dbReference type="SAM" id="MobiDB-lite"/>
    </source>
</evidence>
<keyword evidence="5" id="KW-0832">Ubl conjugation</keyword>
<dbReference type="GO" id="GO:0140105">
    <property type="term" value="P:interleukin-10-mediated signaling pathway"/>
    <property type="evidence" value="ECO:0007669"/>
    <property type="project" value="Ensembl"/>
</dbReference>
<keyword evidence="6 10" id="KW-1133">Transmembrane helix</keyword>
<protein>
    <submittedName>
        <fullName evidence="11">Interleukin 10 receptor subunit alpha</fullName>
    </submittedName>
</protein>
<dbReference type="GeneTree" id="ENSGT00510000048847"/>
<dbReference type="PANTHER" id="PTHR20859">
    <property type="entry name" value="INTERFERON/INTERLEUKIN RECEPTOR"/>
    <property type="match status" value="1"/>
</dbReference>
<organism evidence="11 12">
    <name type="scientific">Oryctolagus cuniculus</name>
    <name type="common">Rabbit</name>
    <dbReference type="NCBI Taxonomy" id="9986"/>
    <lineage>
        <taxon>Eukaryota</taxon>
        <taxon>Metazoa</taxon>
        <taxon>Chordata</taxon>
        <taxon>Craniata</taxon>
        <taxon>Vertebrata</taxon>
        <taxon>Euteleostomi</taxon>
        <taxon>Mammalia</taxon>
        <taxon>Eutheria</taxon>
        <taxon>Euarchontoglires</taxon>
        <taxon>Glires</taxon>
        <taxon>Lagomorpha</taxon>
        <taxon>Leporidae</taxon>
        <taxon>Oryctolagus</taxon>
    </lineage>
</organism>
<dbReference type="GO" id="GO:0005654">
    <property type="term" value="C:nucleoplasm"/>
    <property type="evidence" value="ECO:0007669"/>
    <property type="project" value="Ensembl"/>
</dbReference>
<dbReference type="GO" id="GO:0005829">
    <property type="term" value="C:cytosol"/>
    <property type="evidence" value="ECO:0007669"/>
    <property type="project" value="Ensembl"/>
</dbReference>
<feature type="compositionally biased region" description="Polar residues" evidence="9">
    <location>
        <begin position="341"/>
        <end position="360"/>
    </location>
</feature>
<dbReference type="Ensembl" id="ENSOCUT00000060177.1">
    <property type="protein sequence ID" value="ENSOCUP00000027490.1"/>
    <property type="gene ID" value="ENSOCUG00000013587.4"/>
</dbReference>
<keyword evidence="4 10" id="KW-0812">Transmembrane</keyword>
<dbReference type="GO" id="GO:0046427">
    <property type="term" value="P:positive regulation of receptor signaling pathway via JAK-STAT"/>
    <property type="evidence" value="ECO:0007669"/>
    <property type="project" value="Ensembl"/>
</dbReference>
<dbReference type="SUPFAM" id="SSF49265">
    <property type="entry name" value="Fibronectin type III"/>
    <property type="match status" value="2"/>
</dbReference>
<dbReference type="InterPro" id="IPR050650">
    <property type="entry name" value="Type-II_Cytokine-TF_Rcpt"/>
</dbReference>
<evidence type="ECO:0000256" key="5">
    <source>
        <dbReference type="ARBA" id="ARBA00022843"/>
    </source>
</evidence>
<dbReference type="GO" id="GO:0070086">
    <property type="term" value="P:ubiquitin-dependent endocytosis"/>
    <property type="evidence" value="ECO:0007669"/>
    <property type="project" value="Ensembl"/>
</dbReference>
<dbReference type="GO" id="GO:0005929">
    <property type="term" value="C:cilium"/>
    <property type="evidence" value="ECO:0007669"/>
    <property type="project" value="Ensembl"/>
</dbReference>
<dbReference type="InterPro" id="IPR013783">
    <property type="entry name" value="Ig-like_fold"/>
</dbReference>
<feature type="region of interest" description="Disordered" evidence="9">
    <location>
        <begin position="308"/>
        <end position="398"/>
    </location>
</feature>
<evidence type="ECO:0000256" key="1">
    <source>
        <dbReference type="ARBA" id="ARBA00004251"/>
    </source>
</evidence>
<comment type="subcellular location">
    <subcellularLocation>
        <location evidence="1">Cell membrane</location>
        <topology evidence="1">Single-pass type I membrane protein</topology>
    </subcellularLocation>
</comment>
<evidence type="ECO:0000256" key="6">
    <source>
        <dbReference type="ARBA" id="ARBA00022989"/>
    </source>
</evidence>
<evidence type="ECO:0000256" key="3">
    <source>
        <dbReference type="ARBA" id="ARBA00022553"/>
    </source>
</evidence>
<feature type="compositionally biased region" description="Polar residues" evidence="9">
    <location>
        <begin position="322"/>
        <end position="331"/>
    </location>
</feature>
<keyword evidence="12" id="KW-1185">Reference proteome</keyword>
<accession>A0A5F9C1E2</accession>
<dbReference type="SMR" id="A0A5F9C1E2"/>
<dbReference type="GO" id="GO:0016324">
    <property type="term" value="C:apical plasma membrane"/>
    <property type="evidence" value="ECO:0007669"/>
    <property type="project" value="Ensembl"/>
</dbReference>
<dbReference type="InterPro" id="IPR036116">
    <property type="entry name" value="FN3_sf"/>
</dbReference>
<keyword evidence="2" id="KW-1003">Cell membrane</keyword>
<reference evidence="11" key="3">
    <citation type="submission" date="2025-09" db="UniProtKB">
        <authorList>
            <consortium name="Ensembl"/>
        </authorList>
    </citation>
    <scope>IDENTIFICATION</scope>
    <source>
        <strain evidence="11">Thorbecke</strain>
    </source>
</reference>
<keyword evidence="7 10" id="KW-0472">Membrane</keyword>
<name>A0A5F9C1E2_RABIT</name>
<dbReference type="GO" id="GO:0050728">
    <property type="term" value="P:negative regulation of inflammatory response"/>
    <property type="evidence" value="ECO:0007669"/>
    <property type="project" value="Ensembl"/>
</dbReference>
<dbReference type="InParanoid" id="A0A5F9C1E2"/>
<dbReference type="GO" id="GO:0004920">
    <property type="term" value="F:interleukin-10 receptor activity"/>
    <property type="evidence" value="ECO:0007669"/>
    <property type="project" value="Ensembl"/>
</dbReference>
<proteinExistence type="predicted"/>
<dbReference type="FunCoup" id="A0A5F9C1E2">
    <property type="interactions" value="177"/>
</dbReference>
<evidence type="ECO:0000256" key="10">
    <source>
        <dbReference type="SAM" id="Phobius"/>
    </source>
</evidence>
<keyword evidence="8" id="KW-0325">Glycoprotein</keyword>
<evidence type="ECO:0000313" key="11">
    <source>
        <dbReference type="Ensembl" id="ENSOCUP00000027490.1"/>
    </source>
</evidence>
<sequence>VPLCAMQSTRSWGRTRFLSQCLPWCLPRYGQGPWKSVPNCNLSLVPSCDVTLLTLDLYNCSGYWARVRTVDGGRHSLWTKTETRFTKDDVTLTVGSVNLEMHGSFILGKIQPPRPPVAPAGDTYEKVFECFREYEIAIRKEPGNYTKVKQENFSFLVSGEVGTFCFKVKPSVASRMNKGVWSKEECIVLSKQYFTATNLSICFVFVLLLCGALAYCLALQLYVRRRGKLPTVLVFPKPSPFSLASQLPCPGTQDTIHPLDAEAFLKVAPELRNSRLHSSTDSGFGSAKPSLQTEEPPFLLAAAQPQEHGPLEKGEPSELQDSHGSSNSTDSGICLREPSLSPGTQPTWEQPEHSASQGQDDSGIGLVRNSEGQPGDTQGGSALGHISALGPEGPEEEDPAMMAFQGYLKQTRCTEEKATKAGCLEEESPLTPNALDPEFRTCLDAEAGWPLPVLAKGYLRQDPAGTTLAPSEAPAAQWKQPAEEWPLSALTSYGDLEIPDWSCTPDRAPLDCAAAAGSLLGSFDSDLVTLPLISSLHSNE</sequence>
<evidence type="ECO:0000256" key="7">
    <source>
        <dbReference type="ARBA" id="ARBA00023136"/>
    </source>
</evidence>
<evidence type="ECO:0000256" key="8">
    <source>
        <dbReference type="ARBA" id="ARBA00023180"/>
    </source>
</evidence>
<evidence type="ECO:0000256" key="4">
    <source>
        <dbReference type="ARBA" id="ARBA00022692"/>
    </source>
</evidence>
<dbReference type="GO" id="GO:0060729">
    <property type="term" value="P:intestinal epithelial structure maintenance"/>
    <property type="evidence" value="ECO:0007669"/>
    <property type="project" value="Ensembl"/>
</dbReference>
<dbReference type="FunFam" id="2.60.40.10:FF:001488">
    <property type="entry name" value="Interleukin-10 receptor subunit alpha"/>
    <property type="match status" value="1"/>
</dbReference>
<dbReference type="GO" id="GO:0010507">
    <property type="term" value="P:negative regulation of autophagy"/>
    <property type="evidence" value="ECO:0007669"/>
    <property type="project" value="Ensembl"/>
</dbReference>